<sequence>VPKKIGVNPLVNSQQLSDEKFFKVLNKVSVEVEAIIFRRNDRVIFLEQELEKEKKELVKKRKYLKKEYLINAQL</sequence>
<proteinExistence type="predicted"/>
<dbReference type="EMBL" id="JAHRHJ020003813">
    <property type="protein sequence ID" value="KAH9287493.1"/>
    <property type="molecule type" value="Genomic_DNA"/>
</dbReference>
<dbReference type="AlphaFoldDB" id="A0AA38C0L2"/>
<feature type="non-terminal residue" evidence="1">
    <location>
        <position position="74"/>
    </location>
</feature>
<feature type="non-terminal residue" evidence="1">
    <location>
        <position position="1"/>
    </location>
</feature>
<evidence type="ECO:0000313" key="1">
    <source>
        <dbReference type="EMBL" id="KAH9287493.1"/>
    </source>
</evidence>
<gene>
    <name evidence="1" type="ORF">KI387_031610</name>
</gene>
<keyword evidence="2" id="KW-1185">Reference proteome</keyword>
<organism evidence="1 2">
    <name type="scientific">Taxus chinensis</name>
    <name type="common">Chinese yew</name>
    <name type="synonym">Taxus wallichiana var. chinensis</name>
    <dbReference type="NCBI Taxonomy" id="29808"/>
    <lineage>
        <taxon>Eukaryota</taxon>
        <taxon>Viridiplantae</taxon>
        <taxon>Streptophyta</taxon>
        <taxon>Embryophyta</taxon>
        <taxon>Tracheophyta</taxon>
        <taxon>Spermatophyta</taxon>
        <taxon>Pinopsida</taxon>
        <taxon>Pinidae</taxon>
        <taxon>Conifers II</taxon>
        <taxon>Cupressales</taxon>
        <taxon>Taxaceae</taxon>
        <taxon>Taxus</taxon>
    </lineage>
</organism>
<reference evidence="1 2" key="1">
    <citation type="journal article" date="2021" name="Nat. Plants">
        <title>The Taxus genome provides insights into paclitaxel biosynthesis.</title>
        <authorList>
            <person name="Xiong X."/>
            <person name="Gou J."/>
            <person name="Liao Q."/>
            <person name="Li Y."/>
            <person name="Zhou Q."/>
            <person name="Bi G."/>
            <person name="Li C."/>
            <person name="Du R."/>
            <person name="Wang X."/>
            <person name="Sun T."/>
            <person name="Guo L."/>
            <person name="Liang H."/>
            <person name="Lu P."/>
            <person name="Wu Y."/>
            <person name="Zhang Z."/>
            <person name="Ro D.K."/>
            <person name="Shang Y."/>
            <person name="Huang S."/>
            <person name="Yan J."/>
        </authorList>
    </citation>
    <scope>NUCLEOTIDE SEQUENCE [LARGE SCALE GENOMIC DNA]</scope>
    <source>
        <strain evidence="1">Ta-2019</strain>
    </source>
</reference>
<protein>
    <submittedName>
        <fullName evidence="1">Uncharacterized protein</fullName>
    </submittedName>
</protein>
<evidence type="ECO:0000313" key="2">
    <source>
        <dbReference type="Proteomes" id="UP000824469"/>
    </source>
</evidence>
<name>A0AA38C0L2_TAXCH</name>
<accession>A0AA38C0L2</accession>
<comment type="caution">
    <text evidence="1">The sequence shown here is derived from an EMBL/GenBank/DDBJ whole genome shotgun (WGS) entry which is preliminary data.</text>
</comment>
<dbReference type="Proteomes" id="UP000824469">
    <property type="component" value="Unassembled WGS sequence"/>
</dbReference>